<reference evidence="2 3" key="1">
    <citation type="submission" date="2020-05" db="EMBL/GenBank/DDBJ databases">
        <title>Horizontal transmission and recombination maintain forever young bacterial symbiont genomes.</title>
        <authorList>
            <person name="Russell S.L."/>
            <person name="Pepper-Tunick E."/>
            <person name="Svedberg J."/>
            <person name="Byrne A."/>
            <person name="Ruelas Castillo J."/>
            <person name="Vollmers C."/>
            <person name="Beinart R.A."/>
            <person name="Corbett-Detig R."/>
        </authorList>
    </citation>
    <scope>NUCLEOTIDE SEQUENCE [LARGE SCALE GENOMIC DNA]</scope>
    <source>
        <strain evidence="2">455</strain>
    </source>
</reference>
<feature type="signal peptide" evidence="1">
    <location>
        <begin position="1"/>
        <end position="22"/>
    </location>
</feature>
<comment type="caution">
    <text evidence="2">The sequence shown here is derived from an EMBL/GenBank/DDBJ whole genome shotgun (WGS) entry which is preliminary data.</text>
</comment>
<protein>
    <submittedName>
        <fullName evidence="2">Uncharacterized protein</fullName>
    </submittedName>
</protein>
<accession>A0A853F2V9</accession>
<evidence type="ECO:0000313" key="2">
    <source>
        <dbReference type="EMBL" id="NYT27876.1"/>
    </source>
</evidence>
<proteinExistence type="predicted"/>
<feature type="chain" id="PRO_5032625381" evidence="1">
    <location>
        <begin position="23"/>
        <end position="196"/>
    </location>
</feature>
<organism evidence="2 3">
    <name type="scientific">Candidatus Thiodubiliella endoseptemdiera</name>
    <dbReference type="NCBI Taxonomy" id="2738886"/>
    <lineage>
        <taxon>Bacteria</taxon>
        <taxon>Pseudomonadati</taxon>
        <taxon>Pseudomonadota</taxon>
        <taxon>Gammaproteobacteria</taxon>
        <taxon>Candidatus Pseudothioglobaceae</taxon>
        <taxon>Candidatus Thiodubiliella</taxon>
    </lineage>
</organism>
<name>A0A853F2V9_9GAMM</name>
<dbReference type="RefSeq" id="WP_369151473.1">
    <property type="nucleotide sequence ID" value="NZ_OZ156464.1"/>
</dbReference>
<sequence length="196" mass="22193">MIKNYFNISIIILLLFSGNSSAVSVSKGTTYEIVEPDLLVEIKQKADQVNWKKLQKNMKLTQDITHLPIAKEDESYYHQPIVELPFEVKDKDGKILYPKGFKFNPLKYTTLPNQLIVLGSPRHLETVSNLSSVVSSDDTLLIANMDTVKFIKQTGKRAFLLTENAIKRLGIKKVPSVISQKGDRFLIQVFAPRSDL</sequence>
<evidence type="ECO:0000313" key="3">
    <source>
        <dbReference type="Proteomes" id="UP000568751"/>
    </source>
</evidence>
<evidence type="ECO:0000256" key="1">
    <source>
        <dbReference type="SAM" id="SignalP"/>
    </source>
</evidence>
<dbReference type="AlphaFoldDB" id="A0A853F2V9"/>
<gene>
    <name evidence="2" type="ORF">H0A76_08260</name>
</gene>
<keyword evidence="1" id="KW-0732">Signal</keyword>
<dbReference type="Proteomes" id="UP000568751">
    <property type="component" value="Unassembled WGS sequence"/>
</dbReference>
<dbReference type="EMBL" id="JACCHT010000002">
    <property type="protein sequence ID" value="NYT27876.1"/>
    <property type="molecule type" value="Genomic_DNA"/>
</dbReference>